<reference evidence="2 3" key="1">
    <citation type="submission" date="2014-11" db="EMBL/GenBank/DDBJ databases">
        <authorList>
            <person name="Zhu J."/>
            <person name="Qi W."/>
            <person name="Song R."/>
        </authorList>
    </citation>
    <scope>NUCLEOTIDE SEQUENCE [LARGE SCALE GENOMIC DNA]</scope>
</reference>
<dbReference type="InParanoid" id="A0A0G4ES54"/>
<dbReference type="Pfam" id="PF12796">
    <property type="entry name" value="Ank_2"/>
    <property type="match status" value="1"/>
</dbReference>
<feature type="repeat" description="ANK" evidence="1">
    <location>
        <begin position="113"/>
        <end position="145"/>
    </location>
</feature>
<keyword evidence="1" id="KW-0040">ANK repeat</keyword>
<feature type="repeat" description="ANK" evidence="1">
    <location>
        <begin position="5"/>
        <end position="29"/>
    </location>
</feature>
<evidence type="ECO:0000313" key="2">
    <source>
        <dbReference type="EMBL" id="CEM00690.1"/>
    </source>
</evidence>
<dbReference type="VEuPathDB" id="CryptoDB:Vbra_5366"/>
<dbReference type="PROSITE" id="PS50088">
    <property type="entry name" value="ANK_REPEAT"/>
    <property type="match status" value="4"/>
</dbReference>
<dbReference type="Pfam" id="PF00023">
    <property type="entry name" value="Ank"/>
    <property type="match status" value="2"/>
</dbReference>
<dbReference type="InterPro" id="IPR036770">
    <property type="entry name" value="Ankyrin_rpt-contain_sf"/>
</dbReference>
<protein>
    <submittedName>
        <fullName evidence="2">Uncharacterized protein</fullName>
    </submittedName>
</protein>
<dbReference type="PANTHER" id="PTHR24121">
    <property type="entry name" value="NO MECHANORECEPTOR POTENTIAL C, ISOFORM D-RELATED"/>
    <property type="match status" value="1"/>
</dbReference>
<feature type="repeat" description="ANK" evidence="1">
    <location>
        <begin position="42"/>
        <end position="66"/>
    </location>
</feature>
<dbReference type="Gene3D" id="1.25.40.20">
    <property type="entry name" value="Ankyrin repeat-containing domain"/>
    <property type="match status" value="2"/>
</dbReference>
<evidence type="ECO:0000256" key="1">
    <source>
        <dbReference type="PROSITE-ProRule" id="PRU00023"/>
    </source>
</evidence>
<evidence type="ECO:0000313" key="3">
    <source>
        <dbReference type="Proteomes" id="UP000041254"/>
    </source>
</evidence>
<dbReference type="SMART" id="SM00248">
    <property type="entry name" value="ANK"/>
    <property type="match status" value="6"/>
</dbReference>
<keyword evidence="3" id="KW-1185">Reference proteome</keyword>
<dbReference type="PROSITE" id="PS50297">
    <property type="entry name" value="ANK_REP_REGION"/>
    <property type="match status" value="3"/>
</dbReference>
<feature type="repeat" description="ANK" evidence="1">
    <location>
        <begin position="149"/>
        <end position="182"/>
    </location>
</feature>
<organism evidence="2 3">
    <name type="scientific">Vitrella brassicaformis (strain CCMP3155)</name>
    <dbReference type="NCBI Taxonomy" id="1169540"/>
    <lineage>
        <taxon>Eukaryota</taxon>
        <taxon>Sar</taxon>
        <taxon>Alveolata</taxon>
        <taxon>Colpodellida</taxon>
        <taxon>Vitrellaceae</taxon>
        <taxon>Vitrella</taxon>
    </lineage>
</organism>
<dbReference type="OrthoDB" id="10264606at2759"/>
<dbReference type="EMBL" id="CDMY01000297">
    <property type="protein sequence ID" value="CEM00690.1"/>
    <property type="molecule type" value="Genomic_DNA"/>
</dbReference>
<dbReference type="PANTHER" id="PTHR24121:SF23">
    <property type="entry name" value="NO MECHANORECEPTOR POTENTIAL C, ISOFORM H"/>
    <property type="match status" value="1"/>
</dbReference>
<dbReference type="OMA" id="ENERMET"/>
<dbReference type="InterPro" id="IPR002110">
    <property type="entry name" value="Ankyrin_rpt"/>
</dbReference>
<gene>
    <name evidence="2" type="ORF">Vbra_5366</name>
</gene>
<dbReference type="AlphaFoldDB" id="A0A0G4ES54"/>
<dbReference type="SUPFAM" id="SSF48403">
    <property type="entry name" value="Ankyrin repeat"/>
    <property type="match status" value="1"/>
</dbReference>
<proteinExistence type="predicted"/>
<dbReference type="PhylomeDB" id="A0A0G4ES54"/>
<accession>A0A0G4ES54</accession>
<name>A0A0G4ES54_VITBC</name>
<dbReference type="STRING" id="1169540.A0A0G4ES54"/>
<sequence length="244" mass="26965">MVDDDGFTPLHYSAQNGREELVKEIVEHGGIDLVEKRTKIQSEPTPLHLAAKKGHVSVVNLLLDLGYSDRLLTIQDKFGRTIASVAAEEGQLEVLNSIANRKDINFILSIESNGRTIFHDAAFGGHVNVLQQLVEWSGNPSPLERGNKHGLTPLHMAASGNRVEAIEYMLAARGVKLLQKTSNDANSAMHLACLKGHREAVMCMVNKEGSRGLLKRTNNYGKTLIDLAEWKRHDELVKELKSMA</sequence>
<dbReference type="Proteomes" id="UP000041254">
    <property type="component" value="Unassembled WGS sequence"/>
</dbReference>